<evidence type="ECO:0000256" key="1">
    <source>
        <dbReference type="SAM" id="MobiDB-lite"/>
    </source>
</evidence>
<dbReference type="SUPFAM" id="SSF50346">
    <property type="entry name" value="PRC-barrel domain"/>
    <property type="match status" value="1"/>
</dbReference>
<dbReference type="PANTHER" id="PTHR38463">
    <property type="entry name" value="STRESS RESPONSE PROTEIN YSNF"/>
    <property type="match status" value="1"/>
</dbReference>
<gene>
    <name evidence="4" type="ORF">AYJ05_03310</name>
</gene>
<proteinExistence type="predicted"/>
<feature type="region of interest" description="Disordered" evidence="1">
    <location>
        <begin position="97"/>
        <end position="156"/>
    </location>
</feature>
<dbReference type="InterPro" id="IPR027275">
    <property type="entry name" value="PRC-brl_dom"/>
</dbReference>
<dbReference type="InterPro" id="IPR019060">
    <property type="entry name" value="DUF2382"/>
</dbReference>
<feature type="region of interest" description="Disordered" evidence="1">
    <location>
        <begin position="177"/>
        <end position="208"/>
    </location>
</feature>
<protein>
    <submittedName>
        <fullName evidence="4">Photosystem reaction center subunit H</fullName>
    </submittedName>
</protein>
<reference evidence="5" key="1">
    <citation type="submission" date="2016-02" db="EMBL/GenBank/DDBJ databases">
        <authorList>
            <person name="Kaur G."/>
            <person name="Nair G.R."/>
            <person name="Mayilraj S."/>
        </authorList>
    </citation>
    <scope>NUCLEOTIDE SEQUENCE [LARGE SCALE GENOMIC DNA]</scope>
    <source>
        <strain evidence="5">GA-15</strain>
    </source>
</reference>
<feature type="compositionally biased region" description="Acidic residues" evidence="1">
    <location>
        <begin position="311"/>
        <end position="321"/>
    </location>
</feature>
<accession>A0A177IXF4</accession>
<dbReference type="InterPro" id="IPR052967">
    <property type="entry name" value="Stress_Response_Assoc"/>
</dbReference>
<dbReference type="InterPro" id="IPR011033">
    <property type="entry name" value="PRC_barrel-like_sf"/>
</dbReference>
<dbReference type="Pfam" id="PF05239">
    <property type="entry name" value="PRC"/>
    <property type="match status" value="1"/>
</dbReference>
<feature type="compositionally biased region" description="Polar residues" evidence="1">
    <location>
        <begin position="180"/>
        <end position="198"/>
    </location>
</feature>
<feature type="domain" description="DUF2382" evidence="3">
    <location>
        <begin position="199"/>
        <end position="311"/>
    </location>
</feature>
<evidence type="ECO:0000313" key="4">
    <source>
        <dbReference type="EMBL" id="OAH32695.1"/>
    </source>
</evidence>
<organism evidence="4 5">
    <name type="scientific">Corynebacterium stationis</name>
    <dbReference type="NCBI Taxonomy" id="1705"/>
    <lineage>
        <taxon>Bacteria</taxon>
        <taxon>Bacillati</taxon>
        <taxon>Actinomycetota</taxon>
        <taxon>Actinomycetes</taxon>
        <taxon>Mycobacteriales</taxon>
        <taxon>Corynebacteriaceae</taxon>
        <taxon>Corynebacterium</taxon>
    </lineage>
</organism>
<dbReference type="EMBL" id="LSTQ01000001">
    <property type="protein sequence ID" value="OAH32695.1"/>
    <property type="molecule type" value="Genomic_DNA"/>
</dbReference>
<comment type="caution">
    <text evidence="4">The sequence shown here is derived from an EMBL/GenBank/DDBJ whole genome shotgun (WGS) entry which is preliminary data.</text>
</comment>
<dbReference type="RefSeq" id="WP_066837390.1">
    <property type="nucleotide sequence ID" value="NZ_LSTQ01000001.1"/>
</dbReference>
<dbReference type="Proteomes" id="UP000076947">
    <property type="component" value="Unassembled WGS sequence"/>
</dbReference>
<feature type="domain" description="PRC-barrel" evidence="2">
    <location>
        <begin position="5"/>
        <end position="72"/>
    </location>
</feature>
<sequence>MSVNVKDLLTATAYDNNGDKVGDVNEVFVDDSSGQPTFVDVNHGLFGMGNSLVPLRGHSLDGDNLTLAYAKERIKGAPDFDADKPLTPEQQTEIYQHYGVSESSHVDGYTGGERPRDERLGNENTFAEGPYTGTSHTDASADTTAEQSHLDGGPVGAAGAGAGAGLAGAGAADVAASAGTDTNSTEEPTASSNDNTLIRNEEHLNVGTERVETGEARLRKYVVTETETVEVPVSHEEVRVERTPISAEEAEAQAKSGWLDANRAEDASVTLHEERPVVNKETIPVEKVNLSTEEVSDTERVTEEVRKEQIDADGIDSFDDK</sequence>
<dbReference type="AlphaFoldDB" id="A0A177IXF4"/>
<feature type="compositionally biased region" description="Basic and acidic residues" evidence="1">
    <location>
        <begin position="297"/>
        <end position="310"/>
    </location>
</feature>
<dbReference type="PANTHER" id="PTHR38463:SF1">
    <property type="entry name" value="STRESS RESPONSE PROTEIN YSNF"/>
    <property type="match status" value="1"/>
</dbReference>
<dbReference type="NCBIfam" id="TIGR02271">
    <property type="entry name" value="YsnF/AvaK domain"/>
    <property type="match status" value="1"/>
</dbReference>
<keyword evidence="5" id="KW-1185">Reference proteome</keyword>
<dbReference type="Gene3D" id="3.90.50.10">
    <property type="entry name" value="Photosynthetic Reaction Center, subunit H, domain 2"/>
    <property type="match status" value="1"/>
</dbReference>
<name>A0A177IXF4_9CORY</name>
<evidence type="ECO:0000259" key="3">
    <source>
        <dbReference type="Pfam" id="PF09557"/>
    </source>
</evidence>
<dbReference type="InterPro" id="IPR014747">
    <property type="entry name" value="Bac_photo_RC_H_C"/>
</dbReference>
<dbReference type="Pfam" id="PF09557">
    <property type="entry name" value="DUF2382"/>
    <property type="match status" value="1"/>
</dbReference>
<feature type="compositionally biased region" description="Low complexity" evidence="1">
    <location>
        <begin position="132"/>
        <end position="145"/>
    </location>
</feature>
<dbReference type="GO" id="GO:0030077">
    <property type="term" value="C:plasma membrane light-harvesting complex"/>
    <property type="evidence" value="ECO:0007669"/>
    <property type="project" value="InterPro"/>
</dbReference>
<evidence type="ECO:0000259" key="2">
    <source>
        <dbReference type="Pfam" id="PF05239"/>
    </source>
</evidence>
<feature type="region of interest" description="Disordered" evidence="1">
    <location>
        <begin position="294"/>
        <end position="321"/>
    </location>
</feature>
<feature type="compositionally biased region" description="Basic and acidic residues" evidence="1">
    <location>
        <begin position="199"/>
        <end position="208"/>
    </location>
</feature>
<dbReference type="GO" id="GO:0019684">
    <property type="term" value="P:photosynthesis, light reaction"/>
    <property type="evidence" value="ECO:0007669"/>
    <property type="project" value="InterPro"/>
</dbReference>
<evidence type="ECO:0000313" key="5">
    <source>
        <dbReference type="Proteomes" id="UP000076947"/>
    </source>
</evidence>
<dbReference type="OrthoDB" id="3712018at2"/>